<dbReference type="InterPro" id="IPR044539">
    <property type="entry name" value="Pch2-like"/>
</dbReference>
<evidence type="ECO:0000256" key="3">
    <source>
        <dbReference type="RuleBase" id="RU369050"/>
    </source>
</evidence>
<reference evidence="5 6" key="1">
    <citation type="submission" date="2021-07" db="EMBL/GenBank/DDBJ databases">
        <authorList>
            <person name="Palmer J.M."/>
        </authorList>
    </citation>
    <scope>NUCLEOTIDE SEQUENCE [LARGE SCALE GENOMIC DNA]</scope>
    <source>
        <strain evidence="5 6">AT_MEX2019</strain>
        <tissue evidence="5">Muscle</tissue>
    </source>
</reference>
<keyword evidence="3" id="KW-0539">Nucleus</keyword>
<sequence>MYELETMGFAKSEVSEHSLKLKNIAVKSKGLSGRALRKLPFLAHALMVKTPTVSLDKFLEAMCRTVDKQREEIDNLINGV</sequence>
<comment type="subcellular location">
    <subcellularLocation>
        <location evidence="3">Nucleus</location>
    </subcellularLocation>
</comment>
<evidence type="ECO:0000313" key="6">
    <source>
        <dbReference type="Proteomes" id="UP001345963"/>
    </source>
</evidence>
<dbReference type="PANTHER" id="PTHR45991">
    <property type="entry name" value="PACHYTENE CHECKPOINT PROTEIN 2"/>
    <property type="match status" value="1"/>
</dbReference>
<accession>A0ABU7C5H4</accession>
<comment type="caution">
    <text evidence="5">The sequence shown here is derived from an EMBL/GenBank/DDBJ whole genome shotgun (WGS) entry which is preliminary data.</text>
</comment>
<comment type="function">
    <text evidence="3">Plays a key role in chromosome recombination and chromosome structure development during meiosis. Required at early steps in meiotic recombination that leads to non-crossovers pathways. Also needed for efficient completion of homologous synapsis by influencing crossover distribution along the chromosomes affecting both crossovers and non-crossovers pathways.</text>
</comment>
<dbReference type="EMBL" id="JAHUTI010078862">
    <property type="protein sequence ID" value="MED6257035.1"/>
    <property type="molecule type" value="Genomic_DNA"/>
</dbReference>
<proteinExistence type="inferred from homology"/>
<keyword evidence="2" id="KW-0067">ATP-binding</keyword>
<comment type="similarity">
    <text evidence="3">Belongs to the AAA ATPase family. PCH2 subfamily.</text>
</comment>
<evidence type="ECO:0000259" key="4">
    <source>
        <dbReference type="Pfam" id="PF23242"/>
    </source>
</evidence>
<dbReference type="PANTHER" id="PTHR45991:SF1">
    <property type="entry name" value="PACHYTENE CHECKPOINT PROTEIN 2 HOMOLOG"/>
    <property type="match status" value="1"/>
</dbReference>
<keyword evidence="3" id="KW-0469">Meiosis</keyword>
<gene>
    <name evidence="5" type="ORF">ATANTOWER_007342</name>
</gene>
<organism evidence="5 6">
    <name type="scientific">Ataeniobius toweri</name>
    <dbReference type="NCBI Taxonomy" id="208326"/>
    <lineage>
        <taxon>Eukaryota</taxon>
        <taxon>Metazoa</taxon>
        <taxon>Chordata</taxon>
        <taxon>Craniata</taxon>
        <taxon>Vertebrata</taxon>
        <taxon>Euteleostomi</taxon>
        <taxon>Actinopterygii</taxon>
        <taxon>Neopterygii</taxon>
        <taxon>Teleostei</taxon>
        <taxon>Neoteleostei</taxon>
        <taxon>Acanthomorphata</taxon>
        <taxon>Ovalentaria</taxon>
        <taxon>Atherinomorphae</taxon>
        <taxon>Cyprinodontiformes</taxon>
        <taxon>Goodeidae</taxon>
        <taxon>Ataeniobius</taxon>
    </lineage>
</organism>
<evidence type="ECO:0000256" key="2">
    <source>
        <dbReference type="ARBA" id="ARBA00022840"/>
    </source>
</evidence>
<feature type="domain" description="Pachytene checkpoint protein 2 C-terminal" evidence="4">
    <location>
        <begin position="12"/>
        <end position="69"/>
    </location>
</feature>
<evidence type="ECO:0000313" key="5">
    <source>
        <dbReference type="EMBL" id="MED6257035.1"/>
    </source>
</evidence>
<protein>
    <recommendedName>
        <fullName evidence="3">Pachytene checkpoint protein 2 homolog</fullName>
        <shortName evidence="3">TR-interacting protein 13</shortName>
        <shortName evidence="3">TRIP-13</shortName>
    </recommendedName>
    <alternativeName>
        <fullName evidence="3">Thyroid hormone receptor interactor 13</fullName>
    </alternativeName>
    <alternativeName>
        <fullName evidence="3">Thyroid receptor-interacting protein 13</fullName>
    </alternativeName>
</protein>
<evidence type="ECO:0000256" key="1">
    <source>
        <dbReference type="ARBA" id="ARBA00022741"/>
    </source>
</evidence>
<dbReference type="Proteomes" id="UP001345963">
    <property type="component" value="Unassembled WGS sequence"/>
</dbReference>
<dbReference type="InterPro" id="IPR058249">
    <property type="entry name" value="Pch2_C"/>
</dbReference>
<keyword evidence="1" id="KW-0547">Nucleotide-binding</keyword>
<dbReference type="Pfam" id="PF23242">
    <property type="entry name" value="AAA_lid_TRIP13_C"/>
    <property type="match status" value="1"/>
</dbReference>
<keyword evidence="6" id="KW-1185">Reference proteome</keyword>
<name>A0ABU7C5H4_9TELE</name>